<keyword evidence="3" id="KW-1185">Reference proteome</keyword>
<reference evidence="2 3" key="1">
    <citation type="submission" date="2020-08" db="EMBL/GenBank/DDBJ databases">
        <title>Cohnella phylogeny.</title>
        <authorList>
            <person name="Dunlap C."/>
        </authorList>
    </citation>
    <scope>NUCLEOTIDE SEQUENCE [LARGE SCALE GENOMIC DNA]</scope>
    <source>
        <strain evidence="2 3">CBP 2801</strain>
    </source>
</reference>
<evidence type="ECO:0000256" key="1">
    <source>
        <dbReference type="SAM" id="SignalP"/>
    </source>
</evidence>
<feature type="signal peptide" evidence="1">
    <location>
        <begin position="1"/>
        <end position="26"/>
    </location>
</feature>
<evidence type="ECO:0000313" key="2">
    <source>
        <dbReference type="EMBL" id="MBB6733552.1"/>
    </source>
</evidence>
<dbReference type="PROSITE" id="PS51257">
    <property type="entry name" value="PROKAR_LIPOPROTEIN"/>
    <property type="match status" value="1"/>
</dbReference>
<dbReference type="AlphaFoldDB" id="A0A7X0VXK8"/>
<dbReference type="Gene3D" id="2.60.120.200">
    <property type="match status" value="1"/>
</dbReference>
<name>A0A7X0VXK8_9BACL</name>
<feature type="chain" id="PRO_5038940339" description="DUF1349 domain-containing protein" evidence="1">
    <location>
        <begin position="27"/>
        <end position="887"/>
    </location>
</feature>
<keyword evidence="1" id="KW-0732">Signal</keyword>
<gene>
    <name evidence="2" type="ORF">H7C18_21740</name>
</gene>
<protein>
    <recommendedName>
        <fullName evidence="4">DUF1349 domain-containing protein</fullName>
    </recommendedName>
</protein>
<accession>A0A7X0VXK8</accession>
<sequence>MNVPSVRKGSFILFLAALLFACAVPAAKVSYASVPTGWNYQDIGSPGLAGSSSFSGGTFTVSGSGWDIWGASDQFQFAYYPLNGDGTIVARVVSQQNTDGWAKAGVMIRESLGADAKFVAAEATPSNGVHAQYRTATGGNGSDAAGPASAAPVWLKLVRAGSSFSAYSSSDGVNWGTAFATVTVSMASSVYAGLAVTSHNGSSLSQATFTDVSNASGGSGGGSALPRTMGINIENPGDSSNLKIFANAYKTTRIGSPNNPTDGSYPIDSAGNPTGDFGLFMWDAGGFINDTQGTYAIQFTGSADVSVLMGDATMTTPVAYNSATNTSTGSMTVNTNSTVELRFVNTKRTAGSPAGSGVANVKIMRPVSPGSTTSYSTSTVFTTPFKDIITNDFHAKAIRYMDFTATNGKTAEANWSDRVVPANVQSLPGGTGYGWQGKGGSWEYAVMLANETNTDMWIDIPVAATDDYLTKLAQLIKYGSDGTNPYTSPQANPVYPPLNANLNVYVEYANELWNFAGAFGQSGWNLDRAVAEVNAGGSSLNYDGETNQWTWGWRRQARRTVEISNAFRSVFGDGAMMTRIRPVLEWQQGNGQNTAGIMLNFIDNWFGNRDGNHVSGPHPVNYYIWGGSGSAYYNPDNSSDSLSLSNIWTSQTYSTPNWAGPQSTDASYAAAFGLKRTAYEGGPSMDNTGHSEAVKESAWNDSRMASNVVSHQQFWEQYGGDVLMYFTFTGSNHSGYYQWEFVKDMNNPVTTSPKLQGIGTLNGGSKESATIGAAVGTSVDGNAWSAINRGWGTPGTGSLFMNGTDLRWASYNYHSGTSGTHSAVVAYSASAAAVATVFIDGKEAGTISAGAGSSTFTSPGISLDAGLHSVRVAIKSGSLTVNSVQLQ</sequence>
<organism evidence="2 3">
    <name type="scientific">Cohnella zeiphila</name>
    <dbReference type="NCBI Taxonomy" id="2761120"/>
    <lineage>
        <taxon>Bacteria</taxon>
        <taxon>Bacillati</taxon>
        <taxon>Bacillota</taxon>
        <taxon>Bacilli</taxon>
        <taxon>Bacillales</taxon>
        <taxon>Paenibacillaceae</taxon>
        <taxon>Cohnella</taxon>
    </lineage>
</organism>
<dbReference type="EMBL" id="JACJVO010000028">
    <property type="protein sequence ID" value="MBB6733552.1"/>
    <property type="molecule type" value="Genomic_DNA"/>
</dbReference>
<evidence type="ECO:0008006" key="4">
    <source>
        <dbReference type="Google" id="ProtNLM"/>
    </source>
</evidence>
<comment type="caution">
    <text evidence="2">The sequence shown here is derived from an EMBL/GenBank/DDBJ whole genome shotgun (WGS) entry which is preliminary data.</text>
</comment>
<evidence type="ECO:0000313" key="3">
    <source>
        <dbReference type="Proteomes" id="UP000564644"/>
    </source>
</evidence>
<dbReference type="RefSeq" id="WP_185131218.1">
    <property type="nucleotide sequence ID" value="NZ_JACJVO010000028.1"/>
</dbReference>
<dbReference type="Proteomes" id="UP000564644">
    <property type="component" value="Unassembled WGS sequence"/>
</dbReference>
<proteinExistence type="predicted"/>